<name>A0A8H9M8P3_9BURK</name>
<dbReference type="GO" id="GO:0003700">
    <property type="term" value="F:DNA-binding transcription factor activity"/>
    <property type="evidence" value="ECO:0007669"/>
    <property type="project" value="InterPro"/>
</dbReference>
<gene>
    <name evidence="2" type="ORF">GCM10010096_19220</name>
</gene>
<accession>A0A8H9M8P3</accession>
<comment type="caution">
    <text evidence="2">The sequence shown here is derived from an EMBL/GenBank/DDBJ whole genome shotgun (WGS) entry which is preliminary data.</text>
</comment>
<proteinExistence type="predicted"/>
<dbReference type="PRINTS" id="PR00598">
    <property type="entry name" value="HTHMARR"/>
</dbReference>
<organism evidence="2 3">
    <name type="scientific">Alcaligenes pakistanensis</name>
    <dbReference type="NCBI Taxonomy" id="1482717"/>
    <lineage>
        <taxon>Bacteria</taxon>
        <taxon>Pseudomonadati</taxon>
        <taxon>Pseudomonadota</taxon>
        <taxon>Betaproteobacteria</taxon>
        <taxon>Burkholderiales</taxon>
        <taxon>Alcaligenaceae</taxon>
        <taxon>Alcaligenes</taxon>
    </lineage>
</organism>
<dbReference type="PANTHER" id="PTHR33164:SF95">
    <property type="entry name" value="TRANSCRIPTIONAL REGULATOR"/>
    <property type="match status" value="1"/>
</dbReference>
<dbReference type="InterPro" id="IPR036388">
    <property type="entry name" value="WH-like_DNA-bd_sf"/>
</dbReference>
<sequence length="181" mass="20937">MKNHAELKQEERLESDETKILGPVENDDAEQFRRKLWSRPGFLVRRLNQIHYAMFYEECKSDITPVQHGVLFVLMGSPWLDQTTIGYELGLDRTTSADVIRRLEEKGLLGRRVNPDDRRSRQTFITEAGLAAMQEISTGMNQAQDRLLDPLTAKQRQTFMAMLTQIVEHNNQYGRAALKNM</sequence>
<dbReference type="PANTHER" id="PTHR33164">
    <property type="entry name" value="TRANSCRIPTIONAL REGULATOR, MARR FAMILY"/>
    <property type="match status" value="1"/>
</dbReference>
<dbReference type="EMBL" id="BMZN01000003">
    <property type="protein sequence ID" value="GHC47933.1"/>
    <property type="molecule type" value="Genomic_DNA"/>
</dbReference>
<dbReference type="InterPro" id="IPR000835">
    <property type="entry name" value="HTH_MarR-typ"/>
</dbReference>
<dbReference type="SMART" id="SM00347">
    <property type="entry name" value="HTH_MARR"/>
    <property type="match status" value="1"/>
</dbReference>
<dbReference type="InterPro" id="IPR039422">
    <property type="entry name" value="MarR/SlyA-like"/>
</dbReference>
<dbReference type="Gene3D" id="1.10.10.10">
    <property type="entry name" value="Winged helix-like DNA-binding domain superfamily/Winged helix DNA-binding domain"/>
    <property type="match status" value="1"/>
</dbReference>
<dbReference type="GO" id="GO:0006950">
    <property type="term" value="P:response to stress"/>
    <property type="evidence" value="ECO:0007669"/>
    <property type="project" value="TreeGrafter"/>
</dbReference>
<evidence type="ECO:0000259" key="1">
    <source>
        <dbReference type="PROSITE" id="PS50995"/>
    </source>
</evidence>
<feature type="domain" description="HTH marR-type" evidence="1">
    <location>
        <begin position="40"/>
        <end position="168"/>
    </location>
</feature>
<evidence type="ECO:0000313" key="3">
    <source>
        <dbReference type="Proteomes" id="UP000608923"/>
    </source>
</evidence>
<dbReference type="PROSITE" id="PS50995">
    <property type="entry name" value="HTH_MARR_2"/>
    <property type="match status" value="1"/>
</dbReference>
<evidence type="ECO:0000313" key="2">
    <source>
        <dbReference type="EMBL" id="GHC47933.1"/>
    </source>
</evidence>
<protein>
    <submittedName>
        <fullName evidence="2">MarR family transcriptional regulator</fullName>
    </submittedName>
</protein>
<reference evidence="3" key="1">
    <citation type="journal article" date="2019" name="Int. J. Syst. Evol. Microbiol.">
        <title>The Global Catalogue of Microorganisms (GCM) 10K type strain sequencing project: providing services to taxonomists for standard genome sequencing and annotation.</title>
        <authorList>
            <consortium name="The Broad Institute Genomics Platform"/>
            <consortium name="The Broad Institute Genome Sequencing Center for Infectious Disease"/>
            <person name="Wu L."/>
            <person name="Ma J."/>
        </authorList>
    </citation>
    <scope>NUCLEOTIDE SEQUENCE [LARGE SCALE GENOMIC DNA]</scope>
    <source>
        <strain evidence="3">KCTC 42083</strain>
    </source>
</reference>
<dbReference type="Proteomes" id="UP000608923">
    <property type="component" value="Unassembled WGS sequence"/>
</dbReference>
<dbReference type="AlphaFoldDB" id="A0A8H9M8P3"/>
<keyword evidence="3" id="KW-1185">Reference proteome</keyword>
<dbReference type="SUPFAM" id="SSF46785">
    <property type="entry name" value="Winged helix' DNA-binding domain"/>
    <property type="match status" value="1"/>
</dbReference>
<dbReference type="Pfam" id="PF12802">
    <property type="entry name" value="MarR_2"/>
    <property type="match status" value="1"/>
</dbReference>
<dbReference type="InterPro" id="IPR036390">
    <property type="entry name" value="WH_DNA-bd_sf"/>
</dbReference>